<name>A0A2N5MAA8_9BACI</name>
<feature type="binding site" evidence="5">
    <location>
        <position position="181"/>
    </location>
    <ligand>
        <name>molybdate</name>
        <dbReference type="ChEBI" id="CHEBI:36264"/>
    </ligand>
</feature>
<keyword evidence="4 6" id="KW-0732">Signal</keyword>
<feature type="chain" id="PRO_5038380595" evidence="6">
    <location>
        <begin position="18"/>
        <end position="266"/>
    </location>
</feature>
<dbReference type="PIRSF" id="PIRSF004846">
    <property type="entry name" value="ModA"/>
    <property type="match status" value="1"/>
</dbReference>
<evidence type="ECO:0000256" key="5">
    <source>
        <dbReference type="PIRSR" id="PIRSR004846-1"/>
    </source>
</evidence>
<feature type="binding site" evidence="5">
    <location>
        <position position="199"/>
    </location>
    <ligand>
        <name>molybdate</name>
        <dbReference type="ChEBI" id="CHEBI:36264"/>
    </ligand>
</feature>
<dbReference type="GO" id="GO:0030973">
    <property type="term" value="F:molybdate ion binding"/>
    <property type="evidence" value="ECO:0007669"/>
    <property type="project" value="UniProtKB-ARBA"/>
</dbReference>
<comment type="caution">
    <text evidence="7">The sequence shown here is derived from an EMBL/GenBank/DDBJ whole genome shotgun (WGS) entry which is preliminary data.</text>
</comment>
<dbReference type="InterPro" id="IPR050682">
    <property type="entry name" value="ModA/WtpA"/>
</dbReference>
<dbReference type="GO" id="GO:0015689">
    <property type="term" value="P:molybdate ion transport"/>
    <property type="evidence" value="ECO:0007669"/>
    <property type="project" value="InterPro"/>
</dbReference>
<dbReference type="PANTHER" id="PTHR30632:SF0">
    <property type="entry name" value="SULFATE-BINDING PROTEIN"/>
    <property type="match status" value="1"/>
</dbReference>
<evidence type="ECO:0000313" key="8">
    <source>
        <dbReference type="Proteomes" id="UP000234748"/>
    </source>
</evidence>
<evidence type="ECO:0000256" key="1">
    <source>
        <dbReference type="ARBA" id="ARBA00009175"/>
    </source>
</evidence>
<dbReference type="PROSITE" id="PS51257">
    <property type="entry name" value="PROKAR_LIPOPROTEIN"/>
    <property type="match status" value="1"/>
</dbReference>
<gene>
    <name evidence="7" type="primary">modA</name>
    <name evidence="7" type="ORF">CUU66_03570</name>
</gene>
<dbReference type="Proteomes" id="UP000234748">
    <property type="component" value="Unassembled WGS sequence"/>
</dbReference>
<dbReference type="GO" id="GO:1901359">
    <property type="term" value="F:tungstate binding"/>
    <property type="evidence" value="ECO:0007669"/>
    <property type="project" value="UniProtKB-ARBA"/>
</dbReference>
<evidence type="ECO:0000256" key="6">
    <source>
        <dbReference type="SAM" id="SignalP"/>
    </source>
</evidence>
<protein>
    <submittedName>
        <fullName evidence="7">Molybdate ABC transporter substrate-binding protein</fullName>
    </submittedName>
</protein>
<sequence>MGKKIAMLFLFVSIMFAGSGCSSTETKSAPQTKEEILTISAASSLQKVLSELGPSYSAAHKKTKIRFNYGASGSLKHQITNGAPVDLFLSASSQEIEQLIDEGFMQRKDTEAFVGNSIVLVVPKSTKSVEDGFQGLTQTGVNRISIGITETVPAGKYAKETLQNLGMWNEVEGKLVYAKDVRQVLTYVETGNVDAGIVYKTDALSSAKVTLAAEAPDDTHSKIDYSFGIMKGTKNKQTALEFLAFLKSEEALKVFKKNGYTVRGFK</sequence>
<organism evidence="7 8">
    <name type="scientific">Peribacillus deserti</name>
    <dbReference type="NCBI Taxonomy" id="673318"/>
    <lineage>
        <taxon>Bacteria</taxon>
        <taxon>Bacillati</taxon>
        <taxon>Bacillota</taxon>
        <taxon>Bacilli</taxon>
        <taxon>Bacillales</taxon>
        <taxon>Bacillaceae</taxon>
        <taxon>Peribacillus</taxon>
    </lineage>
</organism>
<dbReference type="InterPro" id="IPR005950">
    <property type="entry name" value="ModA"/>
</dbReference>
<proteinExistence type="inferred from homology"/>
<feature type="binding site" evidence="5">
    <location>
        <position position="72"/>
    </location>
    <ligand>
        <name>molybdate</name>
        <dbReference type="ChEBI" id="CHEBI:36264"/>
    </ligand>
</feature>
<evidence type="ECO:0000313" key="7">
    <source>
        <dbReference type="EMBL" id="PLT31267.1"/>
    </source>
</evidence>
<keyword evidence="2 5" id="KW-0500">Molybdenum</keyword>
<feature type="signal peptide" evidence="6">
    <location>
        <begin position="1"/>
        <end position="17"/>
    </location>
</feature>
<reference evidence="7 8" key="1">
    <citation type="submission" date="2017-11" db="EMBL/GenBank/DDBJ databases">
        <title>Comparitive Functional Genomics of Dry Heat Resistant strains isolated from the Viking Spacecraft.</title>
        <authorList>
            <person name="Seuylemezian A."/>
            <person name="Cooper K."/>
            <person name="Vaishampayan P."/>
        </authorList>
    </citation>
    <scope>NUCLEOTIDE SEQUENCE [LARGE SCALE GENOMIC DNA]</scope>
    <source>
        <strain evidence="7 8">V1-29</strain>
    </source>
</reference>
<evidence type="ECO:0000256" key="4">
    <source>
        <dbReference type="ARBA" id="ARBA00022729"/>
    </source>
</evidence>
<feature type="binding site" evidence="5">
    <location>
        <position position="154"/>
    </location>
    <ligand>
        <name>molybdate</name>
        <dbReference type="ChEBI" id="CHEBI:36264"/>
    </ligand>
</feature>
<dbReference type="SUPFAM" id="SSF53850">
    <property type="entry name" value="Periplasmic binding protein-like II"/>
    <property type="match status" value="1"/>
</dbReference>
<feature type="binding site" evidence="5">
    <location>
        <position position="44"/>
    </location>
    <ligand>
        <name>molybdate</name>
        <dbReference type="ChEBI" id="CHEBI:36264"/>
    </ligand>
</feature>
<dbReference type="NCBIfam" id="TIGR01256">
    <property type="entry name" value="modA"/>
    <property type="match status" value="1"/>
</dbReference>
<evidence type="ECO:0000256" key="3">
    <source>
        <dbReference type="ARBA" id="ARBA00022723"/>
    </source>
</evidence>
<dbReference type="Gene3D" id="3.40.190.10">
    <property type="entry name" value="Periplasmic binding protein-like II"/>
    <property type="match status" value="2"/>
</dbReference>
<keyword evidence="3 5" id="KW-0479">Metal-binding</keyword>
<dbReference type="PANTHER" id="PTHR30632">
    <property type="entry name" value="MOLYBDATE-BINDING PERIPLASMIC PROTEIN"/>
    <property type="match status" value="1"/>
</dbReference>
<dbReference type="GO" id="GO:0046872">
    <property type="term" value="F:metal ion binding"/>
    <property type="evidence" value="ECO:0007669"/>
    <property type="project" value="UniProtKB-KW"/>
</dbReference>
<dbReference type="EMBL" id="PGUY01000010">
    <property type="protein sequence ID" value="PLT31267.1"/>
    <property type="molecule type" value="Genomic_DNA"/>
</dbReference>
<dbReference type="OrthoDB" id="9785015at2"/>
<comment type="similarity">
    <text evidence="1">Belongs to the bacterial solute-binding protein ModA family.</text>
</comment>
<dbReference type="FunFam" id="3.40.190.10:FF:000035">
    <property type="entry name" value="Molybdate ABC transporter substrate-binding protein"/>
    <property type="match status" value="1"/>
</dbReference>
<evidence type="ECO:0000256" key="2">
    <source>
        <dbReference type="ARBA" id="ARBA00022505"/>
    </source>
</evidence>
<dbReference type="AlphaFoldDB" id="A0A2N5MAA8"/>
<dbReference type="Pfam" id="PF13531">
    <property type="entry name" value="SBP_bac_11"/>
    <property type="match status" value="1"/>
</dbReference>
<dbReference type="RefSeq" id="WP_101640304.1">
    <property type="nucleotide sequence ID" value="NZ_PGUY01000010.1"/>
</dbReference>
<accession>A0A2N5MAA8</accession>
<keyword evidence="8" id="KW-1185">Reference proteome</keyword>